<name>A0A7X5R0H3_9MICO</name>
<feature type="transmembrane region" description="Helical" evidence="1">
    <location>
        <begin position="12"/>
        <end position="31"/>
    </location>
</feature>
<feature type="transmembrane region" description="Helical" evidence="1">
    <location>
        <begin position="112"/>
        <end position="132"/>
    </location>
</feature>
<accession>A0A7X5R0H3</accession>
<evidence type="ECO:0000313" key="2">
    <source>
        <dbReference type="EMBL" id="NIH53192.1"/>
    </source>
</evidence>
<reference evidence="2 3" key="1">
    <citation type="submission" date="2020-02" db="EMBL/GenBank/DDBJ databases">
        <title>Sequencing the genomes of 1000 actinobacteria strains.</title>
        <authorList>
            <person name="Klenk H.-P."/>
        </authorList>
    </citation>
    <scope>NUCLEOTIDE SEQUENCE [LARGE SCALE GENOMIC DNA]</scope>
    <source>
        <strain evidence="2 3">DSM 27960</strain>
    </source>
</reference>
<sequence length="159" mass="17463">MSQFAPPTKAQAFVANLAIGVLLYSVVLGFFNDYTDVLVTRSYSVTFLLAIVMQALTMLTFALKNLIVRTSRASEHRLSTAAMIAGVWLVLFLSKFVFLAVISALFSEDVKINGFVGIMLIVATLTVLQRLAEWCYARLGRRAQHEAPTGTIVEPDEAS</sequence>
<keyword evidence="1" id="KW-0472">Membrane</keyword>
<feature type="transmembrane region" description="Helical" evidence="1">
    <location>
        <begin position="43"/>
        <end position="63"/>
    </location>
</feature>
<comment type="caution">
    <text evidence="2">The sequence shown here is derived from an EMBL/GenBank/DDBJ whole genome shotgun (WGS) entry which is preliminary data.</text>
</comment>
<keyword evidence="3" id="KW-1185">Reference proteome</keyword>
<protein>
    <submittedName>
        <fullName evidence="2">Cytochrome bd-type quinol oxidase subunit 2</fullName>
    </submittedName>
</protein>
<evidence type="ECO:0000256" key="1">
    <source>
        <dbReference type="SAM" id="Phobius"/>
    </source>
</evidence>
<evidence type="ECO:0000313" key="3">
    <source>
        <dbReference type="Proteomes" id="UP000541033"/>
    </source>
</evidence>
<proteinExistence type="predicted"/>
<feature type="transmembrane region" description="Helical" evidence="1">
    <location>
        <begin position="84"/>
        <end position="106"/>
    </location>
</feature>
<dbReference type="AlphaFoldDB" id="A0A7X5R0H3"/>
<keyword evidence="1" id="KW-1133">Transmembrane helix</keyword>
<dbReference type="EMBL" id="JAAMOX010000001">
    <property type="protein sequence ID" value="NIH53192.1"/>
    <property type="molecule type" value="Genomic_DNA"/>
</dbReference>
<dbReference type="Proteomes" id="UP000541033">
    <property type="component" value="Unassembled WGS sequence"/>
</dbReference>
<dbReference type="RefSeq" id="WP_167148601.1">
    <property type="nucleotide sequence ID" value="NZ_JAAMOX010000001.1"/>
</dbReference>
<keyword evidence="1" id="KW-0812">Transmembrane</keyword>
<gene>
    <name evidence="2" type="ORF">FHX76_001060</name>
</gene>
<organism evidence="2 3">
    <name type="scientific">Lysinibacter cavernae</name>
    <dbReference type="NCBI Taxonomy" id="1640652"/>
    <lineage>
        <taxon>Bacteria</taxon>
        <taxon>Bacillati</taxon>
        <taxon>Actinomycetota</taxon>
        <taxon>Actinomycetes</taxon>
        <taxon>Micrococcales</taxon>
        <taxon>Microbacteriaceae</taxon>
        <taxon>Lysinibacter</taxon>
    </lineage>
</organism>